<dbReference type="AlphaFoldDB" id="A0A918L2N6"/>
<evidence type="ECO:0000313" key="2">
    <source>
        <dbReference type="EMBL" id="GGR85396.1"/>
    </source>
</evidence>
<name>A0A918L2N6_9ACTN</name>
<dbReference type="Proteomes" id="UP000606194">
    <property type="component" value="Unassembled WGS sequence"/>
</dbReference>
<gene>
    <name evidence="2" type="ORF">GCM10010269_25630</name>
</gene>
<feature type="region of interest" description="Disordered" evidence="1">
    <location>
        <begin position="178"/>
        <end position="232"/>
    </location>
</feature>
<evidence type="ECO:0000313" key="3">
    <source>
        <dbReference type="Proteomes" id="UP000606194"/>
    </source>
</evidence>
<proteinExistence type="predicted"/>
<evidence type="ECO:0000256" key="1">
    <source>
        <dbReference type="SAM" id="MobiDB-lite"/>
    </source>
</evidence>
<feature type="compositionally biased region" description="Basic and acidic residues" evidence="1">
    <location>
        <begin position="200"/>
        <end position="231"/>
    </location>
</feature>
<sequence>MDTCIPEGTPEMDPLQRAGAVALIEDGFDSVRAVEGPDGVKVDLLDTIVSVHPGGALLKVVVDAPALESAEDSVQVLVDELLERTELLADWTIERCEVELHQDRAHASLDAAEGPDAPPDDPAARKARHMAAPPPEEADDGHGTGRDDGERTAAVRTRILAMADELRSFPLTMFGAPADDAPAGVDDTDGADTAGVTPEDADRRPRSADSRADGRADGTAEPRAERDDGRRSAPGLAAGALVYAADILVEELFEDVQVLAQEDATVAECEGPLWHLERLPDRYALQYDARFARRFLVTVIALTTRFTDGSFRRLNCVAEEIALRFLLNQATTTLELHGLLDEEVSAALDTFTDNVYGAYQVYATYEPYGDMGQEWLHDDSADAFGDEASTRAAPRVASTAFRSWFTPFDDGRYVPPQTSGEPEEAH</sequence>
<organism evidence="2 3">
    <name type="scientific">Streptomyces humidus</name>
    <dbReference type="NCBI Taxonomy" id="52259"/>
    <lineage>
        <taxon>Bacteria</taxon>
        <taxon>Bacillati</taxon>
        <taxon>Actinomycetota</taxon>
        <taxon>Actinomycetes</taxon>
        <taxon>Kitasatosporales</taxon>
        <taxon>Streptomycetaceae</taxon>
        <taxon>Streptomyces</taxon>
    </lineage>
</organism>
<feature type="compositionally biased region" description="Basic and acidic residues" evidence="1">
    <location>
        <begin position="140"/>
        <end position="150"/>
    </location>
</feature>
<feature type="region of interest" description="Disordered" evidence="1">
    <location>
        <begin position="108"/>
        <end position="150"/>
    </location>
</feature>
<reference evidence="2" key="2">
    <citation type="submission" date="2020-09" db="EMBL/GenBank/DDBJ databases">
        <authorList>
            <person name="Sun Q."/>
            <person name="Ohkuma M."/>
        </authorList>
    </citation>
    <scope>NUCLEOTIDE SEQUENCE</scope>
    <source>
        <strain evidence="2">JCM 4386</strain>
    </source>
</reference>
<protein>
    <submittedName>
        <fullName evidence="2">Uncharacterized protein</fullName>
    </submittedName>
</protein>
<accession>A0A918L2N6</accession>
<comment type="caution">
    <text evidence="2">The sequence shown here is derived from an EMBL/GenBank/DDBJ whole genome shotgun (WGS) entry which is preliminary data.</text>
</comment>
<reference evidence="2" key="1">
    <citation type="journal article" date="2014" name="Int. J. Syst. Evol. Microbiol.">
        <title>Complete genome sequence of Corynebacterium casei LMG S-19264T (=DSM 44701T), isolated from a smear-ripened cheese.</title>
        <authorList>
            <consortium name="US DOE Joint Genome Institute (JGI-PGF)"/>
            <person name="Walter F."/>
            <person name="Albersmeier A."/>
            <person name="Kalinowski J."/>
            <person name="Ruckert C."/>
        </authorList>
    </citation>
    <scope>NUCLEOTIDE SEQUENCE</scope>
    <source>
        <strain evidence="2">JCM 4386</strain>
    </source>
</reference>
<keyword evidence="3" id="KW-1185">Reference proteome</keyword>
<feature type="compositionally biased region" description="Low complexity" evidence="1">
    <location>
        <begin position="178"/>
        <end position="198"/>
    </location>
</feature>
<dbReference type="EMBL" id="BMTL01000009">
    <property type="protein sequence ID" value="GGR85396.1"/>
    <property type="molecule type" value="Genomic_DNA"/>
</dbReference>